<sequence>MSTSPAPGSVAPDDRKRTSTVRWVVTICALAMLFDGYDLVVYGTVVPIFLRDPSQLGQISPQLAGQLGSYALVGVLVGALIAGSVSDIIGRRKLMIANIAWFSIGMGLTTLATSALAFGILRFLTGIGVGALVATAGAIVAEFAPPGRRHVYNAIVYCGVPAGGVVASLLALAIRDQFGWRPLFWFGALPFLFLLPMAIAKLPESPLWLQSRGRLEEARIAAERTGVPLVEHAQAGVSAGPGERAGFGALASKQYFVPTVFLGFMSFSGLLLTYGLNTWLPEIMGQNGFGPSYSLMFLLVLNLGAIVGAMSASSFADRVGPQWVISGTFLMAAVALVALPLGFPFPVLLALVAVAGIGTIGTQVLVYGFVANFYESRARGAGVAWCAGFGRLGGIVGPLVGGMLMGAGIGISQAFQLFAVAAVFGAIVTALPRAARPTEQAAVVDPDAGVLPVGDDPALDARNEKLAPTSPTVGTTDPGATVTR</sequence>
<dbReference type="EMBL" id="BSUO01000001">
    <property type="protein sequence ID" value="GMA40713.1"/>
    <property type="molecule type" value="Genomic_DNA"/>
</dbReference>
<proteinExistence type="predicted"/>
<evidence type="ECO:0000256" key="3">
    <source>
        <dbReference type="ARBA" id="ARBA00022989"/>
    </source>
</evidence>
<feature type="transmembrane region" description="Helical" evidence="6">
    <location>
        <begin position="296"/>
        <end position="316"/>
    </location>
</feature>
<feature type="transmembrane region" description="Helical" evidence="6">
    <location>
        <begin position="347"/>
        <end position="370"/>
    </location>
</feature>
<protein>
    <submittedName>
        <fullName evidence="8">Benzoate transporter</fullName>
    </submittedName>
</protein>
<evidence type="ECO:0000256" key="6">
    <source>
        <dbReference type="SAM" id="Phobius"/>
    </source>
</evidence>
<organism evidence="8 9">
    <name type="scientific">Mobilicoccus caccae</name>
    <dbReference type="NCBI Taxonomy" id="1859295"/>
    <lineage>
        <taxon>Bacteria</taxon>
        <taxon>Bacillati</taxon>
        <taxon>Actinomycetota</taxon>
        <taxon>Actinomycetes</taxon>
        <taxon>Micrococcales</taxon>
        <taxon>Dermatophilaceae</taxon>
        <taxon>Mobilicoccus</taxon>
    </lineage>
</organism>
<accession>A0ABQ6IVJ9</accession>
<keyword evidence="3 6" id="KW-1133">Transmembrane helix</keyword>
<dbReference type="RefSeq" id="WP_284304367.1">
    <property type="nucleotide sequence ID" value="NZ_BSUO01000001.1"/>
</dbReference>
<comment type="subcellular location">
    <subcellularLocation>
        <location evidence="1">Cell membrane</location>
        <topology evidence="1">Multi-pass membrane protein</topology>
    </subcellularLocation>
</comment>
<dbReference type="CDD" id="cd17365">
    <property type="entry name" value="MFS_PcaK_like"/>
    <property type="match status" value="1"/>
</dbReference>
<dbReference type="Pfam" id="PF07690">
    <property type="entry name" value="MFS_1"/>
    <property type="match status" value="1"/>
</dbReference>
<comment type="caution">
    <text evidence="8">The sequence shown here is derived from an EMBL/GenBank/DDBJ whole genome shotgun (WGS) entry which is preliminary data.</text>
</comment>
<evidence type="ECO:0000313" key="9">
    <source>
        <dbReference type="Proteomes" id="UP001157126"/>
    </source>
</evidence>
<dbReference type="InterPro" id="IPR011701">
    <property type="entry name" value="MFS"/>
</dbReference>
<gene>
    <name evidence="8" type="ORF">GCM10025883_27580</name>
</gene>
<keyword evidence="9" id="KW-1185">Reference proteome</keyword>
<keyword evidence="4 6" id="KW-0472">Membrane</keyword>
<dbReference type="InterPro" id="IPR036259">
    <property type="entry name" value="MFS_trans_sf"/>
</dbReference>
<feature type="transmembrane region" description="Helical" evidence="6">
    <location>
        <begin position="70"/>
        <end position="89"/>
    </location>
</feature>
<feature type="transmembrane region" description="Helical" evidence="6">
    <location>
        <begin position="411"/>
        <end position="431"/>
    </location>
</feature>
<name>A0ABQ6IVJ9_9MICO</name>
<evidence type="ECO:0000256" key="1">
    <source>
        <dbReference type="ARBA" id="ARBA00004651"/>
    </source>
</evidence>
<evidence type="ECO:0000259" key="7">
    <source>
        <dbReference type="PROSITE" id="PS50850"/>
    </source>
</evidence>
<dbReference type="Proteomes" id="UP001157126">
    <property type="component" value="Unassembled WGS sequence"/>
</dbReference>
<evidence type="ECO:0000256" key="4">
    <source>
        <dbReference type="ARBA" id="ARBA00023136"/>
    </source>
</evidence>
<feature type="transmembrane region" description="Helical" evidence="6">
    <location>
        <begin position="96"/>
        <end position="117"/>
    </location>
</feature>
<feature type="region of interest" description="Disordered" evidence="5">
    <location>
        <begin position="460"/>
        <end position="484"/>
    </location>
</feature>
<reference evidence="9" key="1">
    <citation type="journal article" date="2019" name="Int. J. Syst. Evol. Microbiol.">
        <title>The Global Catalogue of Microorganisms (GCM) 10K type strain sequencing project: providing services to taxonomists for standard genome sequencing and annotation.</title>
        <authorList>
            <consortium name="The Broad Institute Genomics Platform"/>
            <consortium name="The Broad Institute Genome Sequencing Center for Infectious Disease"/>
            <person name="Wu L."/>
            <person name="Ma J."/>
        </authorList>
    </citation>
    <scope>NUCLEOTIDE SEQUENCE [LARGE SCALE GENOMIC DNA]</scope>
    <source>
        <strain evidence="9">NBRC 113072</strain>
    </source>
</reference>
<feature type="transmembrane region" description="Helical" evidence="6">
    <location>
        <begin position="151"/>
        <end position="171"/>
    </location>
</feature>
<dbReference type="PROSITE" id="PS50850">
    <property type="entry name" value="MFS"/>
    <property type="match status" value="1"/>
</dbReference>
<dbReference type="SUPFAM" id="SSF103473">
    <property type="entry name" value="MFS general substrate transporter"/>
    <property type="match status" value="1"/>
</dbReference>
<dbReference type="PANTHER" id="PTHR23508:SF10">
    <property type="entry name" value="CARBOXYLIC ACID TRANSPORTER PROTEIN HOMOLOG"/>
    <property type="match status" value="1"/>
</dbReference>
<evidence type="ECO:0000256" key="2">
    <source>
        <dbReference type="ARBA" id="ARBA00022692"/>
    </source>
</evidence>
<dbReference type="Gene3D" id="1.20.1250.20">
    <property type="entry name" value="MFS general substrate transporter like domains"/>
    <property type="match status" value="2"/>
</dbReference>
<dbReference type="PANTHER" id="PTHR23508">
    <property type="entry name" value="CARBOXYLIC ACID TRANSPORTER PROTEIN HOMOLOG"/>
    <property type="match status" value="1"/>
</dbReference>
<dbReference type="PROSITE" id="PS00217">
    <property type="entry name" value="SUGAR_TRANSPORT_2"/>
    <property type="match status" value="1"/>
</dbReference>
<feature type="domain" description="Major facilitator superfamily (MFS) profile" evidence="7">
    <location>
        <begin position="24"/>
        <end position="437"/>
    </location>
</feature>
<feature type="transmembrane region" description="Helical" evidence="6">
    <location>
        <begin position="382"/>
        <end position="405"/>
    </location>
</feature>
<keyword evidence="2 6" id="KW-0812">Transmembrane</keyword>
<dbReference type="InterPro" id="IPR005829">
    <property type="entry name" value="Sugar_transporter_CS"/>
</dbReference>
<feature type="transmembrane region" description="Helical" evidence="6">
    <location>
        <begin position="123"/>
        <end position="144"/>
    </location>
</feature>
<evidence type="ECO:0000256" key="5">
    <source>
        <dbReference type="SAM" id="MobiDB-lite"/>
    </source>
</evidence>
<feature type="transmembrane region" description="Helical" evidence="6">
    <location>
        <begin position="323"/>
        <end position="341"/>
    </location>
</feature>
<feature type="transmembrane region" description="Helical" evidence="6">
    <location>
        <begin position="255"/>
        <end position="276"/>
    </location>
</feature>
<evidence type="ECO:0000313" key="8">
    <source>
        <dbReference type="EMBL" id="GMA40713.1"/>
    </source>
</evidence>
<dbReference type="InterPro" id="IPR020846">
    <property type="entry name" value="MFS_dom"/>
</dbReference>
<feature type="transmembrane region" description="Helical" evidence="6">
    <location>
        <begin position="23"/>
        <end position="50"/>
    </location>
</feature>
<feature type="transmembrane region" description="Helical" evidence="6">
    <location>
        <begin position="183"/>
        <end position="202"/>
    </location>
</feature>